<reference evidence="10 11" key="1">
    <citation type="submission" date="2019-07" db="EMBL/GenBank/DDBJ databases">
        <title>De Novo Assembly of kiwifruit Actinidia rufa.</title>
        <authorList>
            <person name="Sugita-Konishi S."/>
            <person name="Sato K."/>
            <person name="Mori E."/>
            <person name="Abe Y."/>
            <person name="Kisaki G."/>
            <person name="Hamano K."/>
            <person name="Suezawa K."/>
            <person name="Otani M."/>
            <person name="Fukuda T."/>
            <person name="Manabe T."/>
            <person name="Gomi K."/>
            <person name="Tabuchi M."/>
            <person name="Akimitsu K."/>
            <person name="Kataoka I."/>
        </authorList>
    </citation>
    <scope>NUCLEOTIDE SEQUENCE [LARGE SCALE GENOMIC DNA]</scope>
    <source>
        <strain evidence="11">cv. Fuchu</strain>
    </source>
</reference>
<evidence type="ECO:0000259" key="8">
    <source>
        <dbReference type="Pfam" id="PF00082"/>
    </source>
</evidence>
<evidence type="ECO:0000256" key="7">
    <source>
        <dbReference type="PROSITE-ProRule" id="PRU01240"/>
    </source>
</evidence>
<dbReference type="PROSITE" id="PS00138">
    <property type="entry name" value="SUBTILASE_SER"/>
    <property type="match status" value="1"/>
</dbReference>
<dbReference type="EMBL" id="BJWL01000008">
    <property type="protein sequence ID" value="GFY92981.1"/>
    <property type="molecule type" value="Genomic_DNA"/>
</dbReference>
<dbReference type="Pfam" id="PF00082">
    <property type="entry name" value="Peptidase_S8"/>
    <property type="match status" value="2"/>
</dbReference>
<protein>
    <submittedName>
        <fullName evidence="10">Subtilisin-like serine endopeptidase family protein</fullName>
    </submittedName>
</protein>
<feature type="active site" description="Charge relay system" evidence="6 7">
    <location>
        <position position="388"/>
    </location>
</feature>
<dbReference type="AlphaFoldDB" id="A0A7J0F2R0"/>
<sequence length="603" mass="65803">MLLRGSVPCLQRMKLQYYLIELILKTGHDEVVSIFPDPVLQLHTTRSWDFLEAASGIQSNYEYQNISSDAIIGVIDTGIWPESPSFKDDGIGEIPSRWKGVCMEGSDFKKSSCNRKIIGARYYGIKEFSVQSKSNSNKTHRMTGSPRDFDGHGTHTASTAAGATVGNASYYGLARASSIDRDFKSTILLGNGKIFQGSGISLSNLTRSKTYPITFGEEVASEFTPFSEARNCFPGSLNSRKVEGKIIVCTSTDPSIPRAIKKLVVEDDKAKGLVLIDEAEKDLPFDSGIFPFSEVGNIVGSQILNYINSTKNPTATILPTTETRRFKPAPIVAYFSSRGPGWLTQNILKPDVMAPGVAILAATIPNKEEGSVPNGRKPSQFALRSGTSMACPHVSGAAAFIKSVHHRWSSAMIKSALMTTATVSNNIGRPLTNSSNHTSNPHEIGAGEINPLKALDPGLVFETTPIDYLNFFCYYGISQKKIRVISKTNFSCPKHSSEDRISDINYPSISIGKLDRNQGAKIVRRTVTNVGSPNALYVSSVDAPPGLVVKIYPTKIAFSKDSRRASFRVLFQSKEASRGYNFGAITLSDDRHVVRIVFAVNIE</sequence>
<dbReference type="InterPro" id="IPR041469">
    <property type="entry name" value="Subtilisin-like_FN3"/>
</dbReference>
<dbReference type="GO" id="GO:0006508">
    <property type="term" value="P:proteolysis"/>
    <property type="evidence" value="ECO:0007669"/>
    <property type="project" value="UniProtKB-KW"/>
</dbReference>
<evidence type="ECO:0000313" key="11">
    <source>
        <dbReference type="Proteomes" id="UP000585474"/>
    </source>
</evidence>
<evidence type="ECO:0000256" key="4">
    <source>
        <dbReference type="ARBA" id="ARBA00022801"/>
    </source>
</evidence>
<feature type="active site" description="Charge relay system" evidence="6 7">
    <location>
        <position position="76"/>
    </location>
</feature>
<evidence type="ECO:0000313" key="10">
    <source>
        <dbReference type="EMBL" id="GFY92981.1"/>
    </source>
</evidence>
<feature type="domain" description="Peptidase S8/S53" evidence="8">
    <location>
        <begin position="69"/>
        <end position="175"/>
    </location>
</feature>
<dbReference type="InterPro" id="IPR015500">
    <property type="entry name" value="Peptidase_S8_subtilisin-rel"/>
</dbReference>
<dbReference type="GO" id="GO:0004252">
    <property type="term" value="F:serine-type endopeptidase activity"/>
    <property type="evidence" value="ECO:0007669"/>
    <property type="project" value="UniProtKB-UniRule"/>
</dbReference>
<keyword evidence="4 7" id="KW-0378">Hydrolase</keyword>
<dbReference type="InterPro" id="IPR023828">
    <property type="entry name" value="Peptidase_S8_Ser-AS"/>
</dbReference>
<keyword evidence="3" id="KW-0732">Signal</keyword>
<gene>
    <name evidence="10" type="ORF">Acr_08g0013770</name>
</gene>
<evidence type="ECO:0000256" key="3">
    <source>
        <dbReference type="ARBA" id="ARBA00022729"/>
    </source>
</evidence>
<evidence type="ECO:0000256" key="6">
    <source>
        <dbReference type="PIRSR" id="PIRSR615500-1"/>
    </source>
</evidence>
<organism evidence="10 11">
    <name type="scientific">Actinidia rufa</name>
    <dbReference type="NCBI Taxonomy" id="165716"/>
    <lineage>
        <taxon>Eukaryota</taxon>
        <taxon>Viridiplantae</taxon>
        <taxon>Streptophyta</taxon>
        <taxon>Embryophyta</taxon>
        <taxon>Tracheophyta</taxon>
        <taxon>Spermatophyta</taxon>
        <taxon>Magnoliopsida</taxon>
        <taxon>eudicotyledons</taxon>
        <taxon>Gunneridae</taxon>
        <taxon>Pentapetalae</taxon>
        <taxon>asterids</taxon>
        <taxon>Ericales</taxon>
        <taxon>Actinidiaceae</taxon>
        <taxon>Actinidia</taxon>
    </lineage>
</organism>
<dbReference type="InterPro" id="IPR045051">
    <property type="entry name" value="SBT"/>
</dbReference>
<dbReference type="Proteomes" id="UP000585474">
    <property type="component" value="Unassembled WGS sequence"/>
</dbReference>
<dbReference type="InterPro" id="IPR000209">
    <property type="entry name" value="Peptidase_S8/S53_dom"/>
</dbReference>
<evidence type="ECO:0000256" key="2">
    <source>
        <dbReference type="ARBA" id="ARBA00022670"/>
    </source>
</evidence>
<evidence type="ECO:0000256" key="1">
    <source>
        <dbReference type="ARBA" id="ARBA00011073"/>
    </source>
</evidence>
<keyword evidence="11" id="KW-1185">Reference proteome</keyword>
<feature type="active site" description="Charge relay system" evidence="6 7">
    <location>
        <position position="152"/>
    </location>
</feature>
<comment type="caution">
    <text evidence="10">The sequence shown here is derived from an EMBL/GenBank/DDBJ whole genome shotgun (WGS) entry which is preliminary data.</text>
</comment>
<accession>A0A7J0F2R0</accession>
<keyword evidence="5 7" id="KW-0720">Serine protease</keyword>
<feature type="domain" description="Subtilisin-like protease fibronectin type-III" evidence="9">
    <location>
        <begin position="503"/>
        <end position="600"/>
    </location>
</feature>
<dbReference type="PRINTS" id="PR00723">
    <property type="entry name" value="SUBTILISIN"/>
</dbReference>
<dbReference type="PROSITE" id="PS51892">
    <property type="entry name" value="SUBTILASE"/>
    <property type="match status" value="1"/>
</dbReference>
<dbReference type="Gene3D" id="3.40.50.200">
    <property type="entry name" value="Peptidase S8/S53 domain"/>
    <property type="match status" value="2"/>
</dbReference>
<name>A0A7J0F2R0_9ERIC</name>
<evidence type="ECO:0000259" key="9">
    <source>
        <dbReference type="Pfam" id="PF17766"/>
    </source>
</evidence>
<evidence type="ECO:0000256" key="5">
    <source>
        <dbReference type="ARBA" id="ARBA00022825"/>
    </source>
</evidence>
<feature type="domain" description="Peptidase S8/S53" evidence="8">
    <location>
        <begin position="327"/>
        <end position="432"/>
    </location>
</feature>
<proteinExistence type="inferred from homology"/>
<comment type="similarity">
    <text evidence="1 7">Belongs to the peptidase S8 family.</text>
</comment>
<dbReference type="SUPFAM" id="SSF52743">
    <property type="entry name" value="Subtilisin-like"/>
    <property type="match status" value="1"/>
</dbReference>
<dbReference type="Pfam" id="PF17766">
    <property type="entry name" value="fn3_6"/>
    <property type="match status" value="1"/>
</dbReference>
<dbReference type="Gene3D" id="2.60.40.2310">
    <property type="match status" value="1"/>
</dbReference>
<dbReference type="InterPro" id="IPR036852">
    <property type="entry name" value="Peptidase_S8/S53_dom_sf"/>
</dbReference>
<dbReference type="PANTHER" id="PTHR10795">
    <property type="entry name" value="PROPROTEIN CONVERTASE SUBTILISIN/KEXIN"/>
    <property type="match status" value="1"/>
</dbReference>
<dbReference type="OrthoDB" id="10256524at2759"/>
<keyword evidence="2 7" id="KW-0645">Protease</keyword>